<feature type="region of interest" description="Disordered" evidence="4">
    <location>
        <begin position="1"/>
        <end position="101"/>
    </location>
</feature>
<proteinExistence type="predicted"/>
<reference evidence="6" key="3">
    <citation type="submission" date="2025-09" db="UniProtKB">
        <authorList>
            <consortium name="Ensembl"/>
        </authorList>
    </citation>
    <scope>IDENTIFICATION</scope>
</reference>
<dbReference type="InterPro" id="IPR008983">
    <property type="entry name" value="Tumour_necrosis_fac-like_dom"/>
</dbReference>
<dbReference type="PRINTS" id="PR00007">
    <property type="entry name" value="COMPLEMNTC1Q"/>
</dbReference>
<feature type="domain" description="C1q" evidence="5">
    <location>
        <begin position="106"/>
        <end position="239"/>
    </location>
</feature>
<dbReference type="Ensembl" id="ENSMMDT00005036920.1">
    <property type="protein sequence ID" value="ENSMMDP00005036134.1"/>
    <property type="gene ID" value="ENSMMDG00005016947.1"/>
</dbReference>
<reference evidence="6" key="1">
    <citation type="submission" date="2019-06" db="EMBL/GenBank/DDBJ databases">
        <authorList>
            <consortium name="Wellcome Sanger Institute Data Sharing"/>
        </authorList>
    </citation>
    <scope>NUCLEOTIDE SEQUENCE [LARGE SCALE GENOMIC DNA]</scope>
</reference>
<dbReference type="PANTHER" id="PTHR15427:SF54">
    <property type="entry name" value="C1Q DOMAIN-CONTAINING PROTEIN"/>
    <property type="match status" value="1"/>
</dbReference>
<dbReference type="PROSITE" id="PS50871">
    <property type="entry name" value="C1Q"/>
    <property type="match status" value="1"/>
</dbReference>
<evidence type="ECO:0000313" key="6">
    <source>
        <dbReference type="Ensembl" id="ENSMMDP00005036134.1"/>
    </source>
</evidence>
<evidence type="ECO:0000256" key="3">
    <source>
        <dbReference type="ARBA" id="ARBA00022530"/>
    </source>
</evidence>
<feature type="compositionally biased region" description="Basic and acidic residues" evidence="4">
    <location>
        <begin position="12"/>
        <end position="33"/>
    </location>
</feature>
<dbReference type="Gene3D" id="2.60.120.40">
    <property type="match status" value="1"/>
</dbReference>
<reference evidence="6" key="2">
    <citation type="submission" date="2025-08" db="UniProtKB">
        <authorList>
            <consortium name="Ensembl"/>
        </authorList>
    </citation>
    <scope>IDENTIFICATION</scope>
</reference>
<comment type="subcellular location">
    <subcellularLocation>
        <location evidence="1">Secreted</location>
        <location evidence="1">Extracellular space</location>
        <location evidence="1">Extracellular matrix</location>
    </subcellularLocation>
</comment>
<sequence>DFGRQNLFFVAKCDKGEPGLEGRPGDPGMKGDEGMCPDTCESSKGEKGQTGLPGPGDTGDAGAPGTPDKGDQGDQGDQGSVGDKGSQGEKGDMGLMGQRGLPGPCMPAIQSSFSVGLTENFPPPNTPVIFSRVFNNVQGHFNTSSGLYTAPINGTYVFSYHLSVYRRILKVGLFHNFFPVVRTTNIQELGTTSHQLVLHLARGDRVWLQVKDETTNGMSALSESSSTFSGFLLHPDRFIIGLQQMLSLMNKSHPATIRC</sequence>
<keyword evidence="7" id="KW-1185">Reference proteome</keyword>
<dbReference type="InterPro" id="IPR050392">
    <property type="entry name" value="Collagen/C1q_domain"/>
</dbReference>
<evidence type="ECO:0000256" key="1">
    <source>
        <dbReference type="ARBA" id="ARBA00004498"/>
    </source>
</evidence>
<dbReference type="SUPFAM" id="SSF49842">
    <property type="entry name" value="TNF-like"/>
    <property type="match status" value="1"/>
</dbReference>
<dbReference type="Pfam" id="PF00386">
    <property type="entry name" value="C1q"/>
    <property type="match status" value="1"/>
</dbReference>
<accession>A0A667ZK01</accession>
<dbReference type="Proteomes" id="UP000472263">
    <property type="component" value="Chromosome 13"/>
</dbReference>
<dbReference type="InParanoid" id="A0A667ZK01"/>
<protein>
    <recommendedName>
        <fullName evidence="5">C1q domain-containing protein</fullName>
    </recommendedName>
</protein>
<dbReference type="GeneTree" id="ENSGT00940000155435"/>
<dbReference type="SMART" id="SM00110">
    <property type="entry name" value="C1Q"/>
    <property type="match status" value="1"/>
</dbReference>
<organism evidence="6 7">
    <name type="scientific">Myripristis murdjan</name>
    <name type="common">pinecone soldierfish</name>
    <dbReference type="NCBI Taxonomy" id="586833"/>
    <lineage>
        <taxon>Eukaryota</taxon>
        <taxon>Metazoa</taxon>
        <taxon>Chordata</taxon>
        <taxon>Craniata</taxon>
        <taxon>Vertebrata</taxon>
        <taxon>Euteleostomi</taxon>
        <taxon>Actinopterygii</taxon>
        <taxon>Neopterygii</taxon>
        <taxon>Teleostei</taxon>
        <taxon>Neoteleostei</taxon>
        <taxon>Acanthomorphata</taxon>
        <taxon>Holocentriformes</taxon>
        <taxon>Holocentridae</taxon>
        <taxon>Myripristis</taxon>
    </lineage>
</organism>
<dbReference type="InterPro" id="IPR001073">
    <property type="entry name" value="C1q_dom"/>
</dbReference>
<name>A0A667ZK01_9TELE</name>
<dbReference type="AlphaFoldDB" id="A0A667ZK01"/>
<evidence type="ECO:0000256" key="2">
    <source>
        <dbReference type="ARBA" id="ARBA00022525"/>
    </source>
</evidence>
<keyword evidence="2" id="KW-0964">Secreted</keyword>
<dbReference type="PANTHER" id="PTHR15427">
    <property type="entry name" value="EMILIN ELASTIN MICROFIBRIL INTERFACE-LOCATED PROTEIN ELASTIN MICROFIBRIL INTERFACER"/>
    <property type="match status" value="1"/>
</dbReference>
<evidence type="ECO:0000256" key="4">
    <source>
        <dbReference type="SAM" id="MobiDB-lite"/>
    </source>
</evidence>
<feature type="compositionally biased region" description="Low complexity" evidence="4">
    <location>
        <begin position="75"/>
        <end position="84"/>
    </location>
</feature>
<evidence type="ECO:0000259" key="5">
    <source>
        <dbReference type="PROSITE" id="PS50871"/>
    </source>
</evidence>
<keyword evidence="3" id="KW-0272">Extracellular matrix</keyword>
<evidence type="ECO:0000313" key="7">
    <source>
        <dbReference type="Proteomes" id="UP000472263"/>
    </source>
</evidence>